<evidence type="ECO:0000256" key="2">
    <source>
        <dbReference type="ARBA" id="ARBA00001974"/>
    </source>
</evidence>
<evidence type="ECO:0000256" key="3">
    <source>
        <dbReference type="ARBA" id="ARBA00022630"/>
    </source>
</evidence>
<accession>A0ABV4BWS7</accession>
<dbReference type="Pfam" id="PF21349">
    <property type="entry name" value="RUBY_RBDX"/>
    <property type="match status" value="1"/>
</dbReference>
<dbReference type="InterPro" id="IPR048574">
    <property type="entry name" value="RUBY_RBDX"/>
</dbReference>
<reference evidence="6 7" key="1">
    <citation type="submission" date="2024-08" db="EMBL/GenBank/DDBJ databases">
        <title>Clostridium lapicellarii sp. nov., and Clostridium renhuaiense sp. nov., two species isolated from the mud in a fermentation cellar used for producing sauce-flavour Chinese liquors.</title>
        <authorList>
            <person name="Yang F."/>
            <person name="Wang H."/>
            <person name="Chen L.Q."/>
            <person name="Zhou N."/>
            <person name="Lu J.J."/>
            <person name="Pu X.X."/>
            <person name="Wan B."/>
            <person name="Wang L."/>
            <person name="Liu S.J."/>
        </authorList>
    </citation>
    <scope>NUCLEOTIDE SEQUENCE [LARGE SCALE GENOMIC DNA]</scope>
    <source>
        <strain evidence="6 7">MT-5</strain>
    </source>
</reference>
<comment type="caution">
    <text evidence="6">The sequence shown here is derived from an EMBL/GenBank/DDBJ whole genome shotgun (WGS) entry which is preliminary data.</text>
</comment>
<evidence type="ECO:0000256" key="4">
    <source>
        <dbReference type="ARBA" id="ARBA00022827"/>
    </source>
</evidence>
<evidence type="ECO:0000313" key="6">
    <source>
        <dbReference type="EMBL" id="MEY8001950.1"/>
    </source>
</evidence>
<dbReference type="InterPro" id="IPR041575">
    <property type="entry name" value="Rubredoxin_C"/>
</dbReference>
<proteinExistence type="predicted"/>
<dbReference type="EMBL" id="JBGEWD010000032">
    <property type="protein sequence ID" value="MEY8001950.1"/>
    <property type="molecule type" value="Genomic_DNA"/>
</dbReference>
<protein>
    <submittedName>
        <fullName evidence="6">FAD-dependent oxidoreductase</fullName>
    </submittedName>
</protein>
<dbReference type="SUPFAM" id="SSF51905">
    <property type="entry name" value="FAD/NAD(P)-binding domain"/>
    <property type="match status" value="2"/>
</dbReference>
<dbReference type="Gene3D" id="3.30.390.30">
    <property type="match status" value="1"/>
</dbReference>
<dbReference type="RefSeq" id="WP_369705844.1">
    <property type="nucleotide sequence ID" value="NZ_JBGEWD010000032.1"/>
</dbReference>
<gene>
    <name evidence="6" type="ORF">AB8U03_17500</name>
</gene>
<dbReference type="InterPro" id="IPR024934">
    <property type="entry name" value="Rubredoxin-like_dom"/>
</dbReference>
<keyword evidence="7" id="KW-1185">Reference proteome</keyword>
<evidence type="ECO:0000259" key="5">
    <source>
        <dbReference type="PROSITE" id="PS50903"/>
    </source>
</evidence>
<dbReference type="Pfam" id="PF07992">
    <property type="entry name" value="Pyr_redox_2"/>
    <property type="match status" value="1"/>
</dbReference>
<dbReference type="InterPro" id="IPR023753">
    <property type="entry name" value="FAD/NAD-binding_dom"/>
</dbReference>
<comment type="cofactor">
    <cofactor evidence="1">
        <name>Fe(3+)</name>
        <dbReference type="ChEBI" id="CHEBI:29034"/>
    </cofactor>
</comment>
<dbReference type="Proteomes" id="UP001564657">
    <property type="component" value="Unassembled WGS sequence"/>
</dbReference>
<dbReference type="PROSITE" id="PS50903">
    <property type="entry name" value="RUBREDOXIN_LIKE"/>
    <property type="match status" value="1"/>
</dbReference>
<dbReference type="InterPro" id="IPR050260">
    <property type="entry name" value="FAD-bd_OxRdtase"/>
</dbReference>
<keyword evidence="4" id="KW-0274">FAD</keyword>
<evidence type="ECO:0000313" key="7">
    <source>
        <dbReference type="Proteomes" id="UP001564657"/>
    </source>
</evidence>
<feature type="domain" description="Rubredoxin-like" evidence="5">
    <location>
        <begin position="30"/>
        <end position="64"/>
    </location>
</feature>
<evidence type="ECO:0000256" key="1">
    <source>
        <dbReference type="ARBA" id="ARBA00001965"/>
    </source>
</evidence>
<dbReference type="Gene3D" id="2.20.28.10">
    <property type="match status" value="1"/>
</dbReference>
<dbReference type="PRINTS" id="PR00368">
    <property type="entry name" value="FADPNR"/>
</dbReference>
<dbReference type="PRINTS" id="PR00411">
    <property type="entry name" value="PNDRDTASEI"/>
</dbReference>
<organism evidence="6 7">
    <name type="scientific">Clostridium moutaii</name>
    <dbReference type="NCBI Taxonomy" id="3240932"/>
    <lineage>
        <taxon>Bacteria</taxon>
        <taxon>Bacillati</taxon>
        <taxon>Bacillota</taxon>
        <taxon>Clostridia</taxon>
        <taxon>Eubacteriales</taxon>
        <taxon>Clostridiaceae</taxon>
        <taxon>Clostridium</taxon>
    </lineage>
</organism>
<keyword evidence="3" id="KW-0285">Flavoprotein</keyword>
<dbReference type="SUPFAM" id="SSF57802">
    <property type="entry name" value="Rubredoxin-like"/>
    <property type="match status" value="1"/>
</dbReference>
<dbReference type="Pfam" id="PF18267">
    <property type="entry name" value="Rubredoxin_C"/>
    <property type="match status" value="1"/>
</dbReference>
<dbReference type="CDD" id="cd00729">
    <property type="entry name" value="rubredoxin_SM"/>
    <property type="match status" value="1"/>
</dbReference>
<dbReference type="InterPro" id="IPR036188">
    <property type="entry name" value="FAD/NAD-bd_sf"/>
</dbReference>
<dbReference type="InterPro" id="IPR016156">
    <property type="entry name" value="FAD/NAD-linked_Rdtase_dimer_sf"/>
</dbReference>
<sequence length="467" mass="51936">MSTYKVQKNLEKKINEELNKKTKDKNFESTKKWKCLVCGVIFEGNEPPEVCPVCGADASQFVEVSEKSHVDFSTDKNENFVIIGNGAAGYHAADSIRKRNKNCSISIISAEDTITYYRPELSDYLLNPIPDKDFYLSDENWYRSNNIKLILNCTIKNIDTSSKKVIGEKGQEFSYDKLILANGSSSFIIPIKGKDKKGVFSLKYMSDAENIKSYMSKSKNAVIIGGGLLGLEAAWSIKNFGLDVTIVEFSNRLLPRQLDPEGALLFKEAVDKSGVQIILGDSVEEISGEEKVSSVRLKSGKIIKTDMVLFSVGIRPNKQLVENTDIKTDKGIIVTDRMETSIKNIYACGDICQYKGRVYGNWPASEEMGKVAGANASGDETHFKDFISSSIFTSMNANLFSCGTISPDSQMLVLKDPSNNDYQKLFFENNKLVGGILMGSTKKSGKIMLAIQSEKTMQDMIRENFFL</sequence>
<dbReference type="PANTHER" id="PTHR43429:SF3">
    <property type="entry name" value="NITRITE REDUCTASE [NAD(P)H]"/>
    <property type="match status" value="1"/>
</dbReference>
<dbReference type="Gene3D" id="3.50.50.60">
    <property type="entry name" value="FAD/NAD(P)-binding domain"/>
    <property type="match status" value="2"/>
</dbReference>
<name>A0ABV4BWS7_9CLOT</name>
<comment type="cofactor">
    <cofactor evidence="2">
        <name>FAD</name>
        <dbReference type="ChEBI" id="CHEBI:57692"/>
    </cofactor>
</comment>
<dbReference type="PANTHER" id="PTHR43429">
    <property type="entry name" value="PYRIDINE NUCLEOTIDE-DISULFIDE OXIDOREDUCTASE DOMAIN-CONTAINING"/>
    <property type="match status" value="1"/>
</dbReference>